<name>A0A5R8Z6E4_9PSED</name>
<protein>
    <submittedName>
        <fullName evidence="1">Uncharacterized protein</fullName>
    </submittedName>
</protein>
<organism evidence="1 2">
    <name type="scientific">Pseudomonas mosselii</name>
    <dbReference type="NCBI Taxonomy" id="78327"/>
    <lineage>
        <taxon>Bacteria</taxon>
        <taxon>Pseudomonadati</taxon>
        <taxon>Pseudomonadota</taxon>
        <taxon>Gammaproteobacteria</taxon>
        <taxon>Pseudomonadales</taxon>
        <taxon>Pseudomonadaceae</taxon>
        <taxon>Pseudomonas</taxon>
    </lineage>
</organism>
<proteinExistence type="predicted"/>
<dbReference type="AlphaFoldDB" id="A0A5R8Z6E4"/>
<dbReference type="RefSeq" id="WP_138219675.1">
    <property type="nucleotide sequence ID" value="NZ_VAUO01000004.1"/>
</dbReference>
<gene>
    <name evidence="1" type="ORF">FEM01_12110</name>
</gene>
<sequence>MGLDYKDSLSAVLANNRSEHIGMDVWDDFVIPYFYPKIDFASSFPLRLEGGRGSGKTMLLRYLSYHSRFSEKRKCVEKQELAAVGLYMRADTQFLRQLQKRGVEDEKWQSVFSHYVNVYLLVELANAFVKISNVEYSDGSRVCFDREEFTSLADYDASLKGDLGSLNESFRRLRKRCELAVANPKLIDDILILPDSVLSDFINEAKEKTGVRDLKFKVYVDEYENLLRYQQYVINTRIKHSEPPLIFNIAVKLNGAPYSETVGSESISYKHDYTIENLDARLVGDSFECFAAEILFLRLSKTDGSFKKIFDGVKLNSVEDIGLRAEKTYKDRVLAAAKNLLPGKSHEELADEIFADSKLLKKLKHEIEFGLKSKAYSGEASDFVDENHKKASIVISSLVFRSRLKVADIKFQLNNLQLGLDNKFDGTTAWVQNFFIGSYLKLVRSYKSDSTFYAGFDVYVLLSSGNMRHFLELCRTAFSNFLVQDVGELRIDGRAQHISAMQTSEILFREISSFMPHGKRLKLFCGRIGDLFGLFQERNSQSEPEITHFNIRGGFSALDVDSQEFLMEAEKWGILSRAPSTKGKSLDKKDDYDWVLNPIYAPYFFISYRKIRKTYFEPVEVAALISDSSSGFEELRRNRRRKLELGDEGEVPEEFVQRGLF</sequence>
<dbReference type="Proteomes" id="UP000309819">
    <property type="component" value="Unassembled WGS sequence"/>
</dbReference>
<evidence type="ECO:0000313" key="2">
    <source>
        <dbReference type="Proteomes" id="UP000309819"/>
    </source>
</evidence>
<accession>A0A5R8Z6E4</accession>
<evidence type="ECO:0000313" key="1">
    <source>
        <dbReference type="EMBL" id="TLP61323.1"/>
    </source>
</evidence>
<dbReference type="InterPro" id="IPR056955">
    <property type="entry name" value="ORC-CDC6-like"/>
</dbReference>
<dbReference type="EMBL" id="VAUO01000004">
    <property type="protein sequence ID" value="TLP61323.1"/>
    <property type="molecule type" value="Genomic_DNA"/>
</dbReference>
<keyword evidence="2" id="KW-1185">Reference proteome</keyword>
<dbReference type="Pfam" id="PF24389">
    <property type="entry name" value="ORC-CDC6-like"/>
    <property type="match status" value="1"/>
</dbReference>
<reference evidence="1 2" key="1">
    <citation type="submission" date="2019-05" db="EMBL/GenBank/DDBJ databases">
        <title>Pseudomonas sp. SC006 isolated from lettuce that can produce HBGAs.</title>
        <authorList>
            <person name="Wang D."/>
            <person name="Liao N."/>
            <person name="Liu D."/>
            <person name="Zhang Z."/>
            <person name="Zou S."/>
        </authorList>
    </citation>
    <scope>NUCLEOTIDE SEQUENCE [LARGE SCALE GENOMIC DNA]</scope>
    <source>
        <strain evidence="1 2">SC006</strain>
    </source>
</reference>
<dbReference type="OrthoDB" id="271711at2"/>
<comment type="caution">
    <text evidence="1">The sequence shown here is derived from an EMBL/GenBank/DDBJ whole genome shotgun (WGS) entry which is preliminary data.</text>
</comment>